<protein>
    <submittedName>
        <fullName evidence="2">Regulatory protein</fullName>
    </submittedName>
</protein>
<dbReference type="AlphaFoldDB" id="F2R9G1"/>
<dbReference type="Pfam" id="PF13560">
    <property type="entry name" value="HTH_31"/>
    <property type="match status" value="1"/>
</dbReference>
<keyword evidence="3" id="KW-1185">Reference proteome</keyword>
<dbReference type="InterPro" id="IPR010982">
    <property type="entry name" value="Lambda_DNA-bd_dom_sf"/>
</dbReference>
<dbReference type="CDD" id="cd00093">
    <property type="entry name" value="HTH_XRE"/>
    <property type="match status" value="1"/>
</dbReference>
<dbReference type="GeneID" id="51866271"/>
<proteinExistence type="predicted"/>
<dbReference type="Proteomes" id="UP000006854">
    <property type="component" value="Chromosome"/>
</dbReference>
<feature type="domain" description="HTH cro/C1-type" evidence="1">
    <location>
        <begin position="31"/>
        <end position="85"/>
    </location>
</feature>
<dbReference type="InterPro" id="IPR001387">
    <property type="entry name" value="Cro/C1-type_HTH"/>
</dbReference>
<dbReference type="Pfam" id="PF19054">
    <property type="entry name" value="DUF5753"/>
    <property type="match status" value="1"/>
</dbReference>
<dbReference type="STRING" id="953739.SVEN_5718"/>
<dbReference type="eggNOG" id="COG1396">
    <property type="taxonomic scope" value="Bacteria"/>
</dbReference>
<dbReference type="RefSeq" id="WP_015036899.1">
    <property type="nucleotide sequence ID" value="NC_018750.1"/>
</dbReference>
<dbReference type="SMART" id="SM00530">
    <property type="entry name" value="HTH_XRE"/>
    <property type="match status" value="1"/>
</dbReference>
<dbReference type="PATRIC" id="fig|953739.5.peg.940"/>
<dbReference type="OrthoDB" id="4285266at2"/>
<dbReference type="GO" id="GO:0003677">
    <property type="term" value="F:DNA binding"/>
    <property type="evidence" value="ECO:0007669"/>
    <property type="project" value="InterPro"/>
</dbReference>
<evidence type="ECO:0000313" key="3">
    <source>
        <dbReference type="Proteomes" id="UP000006854"/>
    </source>
</evidence>
<sequence length="306" mass="33374">MLSGPTGPAASADVPGWEGPTTRLRLLGIRLAALRKGSGLSLEEAGARVGISKATLSRYERAKTKVRWPLVDQLCRVYEASDDERLELVDLAKSSQDRGGWWMDFGGDLPEHMRLLLALEDEATHIRQLAGGVIPGLLQTMDYAKSIKATPDWSLPEADLGDRLGLRMRRQEILDREMPPRYDVFLDEAVLRRTVGGHEVMAAQMSQLLQRGSQDAITIQVLPFEGGAYSAGLGAYVIYGGFGGPDPALDVVFLEHQTGGVFLENAEAVEEYAGGHTYLRREALDPSASAALIADARDRFLQLASK</sequence>
<dbReference type="KEGG" id="sve:SVEN_5718"/>
<dbReference type="InterPro" id="IPR043917">
    <property type="entry name" value="DUF5753"/>
</dbReference>
<gene>
    <name evidence="2" type="ordered locus">SVEN_5718</name>
</gene>
<dbReference type="EMBL" id="FR845719">
    <property type="protein sequence ID" value="CCA59004.1"/>
    <property type="molecule type" value="Genomic_DNA"/>
</dbReference>
<dbReference type="Gene3D" id="1.10.260.40">
    <property type="entry name" value="lambda repressor-like DNA-binding domains"/>
    <property type="match status" value="1"/>
</dbReference>
<name>F2R9G1_STRVP</name>
<dbReference type="HOGENOM" id="CLU_055817_1_1_11"/>
<reference evidence="2 3" key="1">
    <citation type="journal article" date="2011" name="BMC Genomics">
        <title>Genome-wide analysis of the role of GlnR in Streptomyces venezuelae provides new insights into global nitrogen regulation in actinomycetes.</title>
        <authorList>
            <person name="Pullan S.T."/>
            <person name="Bibb M.J."/>
            <person name="Merrick M."/>
        </authorList>
    </citation>
    <scope>NUCLEOTIDE SEQUENCE [LARGE SCALE GENOMIC DNA]</scope>
    <source>
        <strain evidence="3">ATCC 10712 / CBS 650.69 / DSM 40230 / JCM 4526 / NBRC 13096 / PD 04745</strain>
    </source>
</reference>
<evidence type="ECO:0000313" key="2">
    <source>
        <dbReference type="EMBL" id="CCA59004.1"/>
    </source>
</evidence>
<evidence type="ECO:0000259" key="1">
    <source>
        <dbReference type="PROSITE" id="PS50943"/>
    </source>
</evidence>
<dbReference type="SUPFAM" id="SSF47413">
    <property type="entry name" value="lambda repressor-like DNA-binding domains"/>
    <property type="match status" value="1"/>
</dbReference>
<accession>F2R9G1</accession>
<dbReference type="PROSITE" id="PS50943">
    <property type="entry name" value="HTH_CROC1"/>
    <property type="match status" value="1"/>
</dbReference>
<organism evidence="2 3">
    <name type="scientific">Streptomyces venezuelae (strain ATCC 10712 / CBS 650.69 / DSM 40230 / JCM 4526 / NBRC 13096 / PD 04745)</name>
    <dbReference type="NCBI Taxonomy" id="953739"/>
    <lineage>
        <taxon>Bacteria</taxon>
        <taxon>Bacillati</taxon>
        <taxon>Actinomycetota</taxon>
        <taxon>Actinomycetes</taxon>
        <taxon>Kitasatosporales</taxon>
        <taxon>Streptomycetaceae</taxon>
        <taxon>Streptomyces</taxon>
    </lineage>
</organism>